<dbReference type="RefSeq" id="WP_052684746.1">
    <property type="nucleotide sequence ID" value="NZ_JYJG01000110.1"/>
</dbReference>
<evidence type="ECO:0000313" key="4">
    <source>
        <dbReference type="EMBL" id="KJK48340.1"/>
    </source>
</evidence>
<dbReference type="Proteomes" id="UP000033393">
    <property type="component" value="Unassembled WGS sequence"/>
</dbReference>
<accession>A0A0F0GYF6</accession>
<name>A0A0F0GYF6_LENAE</name>
<reference evidence="4 5" key="1">
    <citation type="submission" date="2015-02" db="EMBL/GenBank/DDBJ databases">
        <authorList>
            <person name="Ju K.-S."/>
            <person name="Doroghazi J.R."/>
            <person name="Metcalf W."/>
        </authorList>
    </citation>
    <scope>NUCLEOTIDE SEQUENCE [LARGE SCALE GENOMIC DNA]</scope>
    <source>
        <strain evidence="4 5">NRRL B-16140</strain>
    </source>
</reference>
<dbReference type="SUPFAM" id="SSF55729">
    <property type="entry name" value="Acyl-CoA N-acyltransferases (Nat)"/>
    <property type="match status" value="1"/>
</dbReference>
<dbReference type="EMBL" id="JYJG01000110">
    <property type="protein sequence ID" value="KJK48340.1"/>
    <property type="molecule type" value="Genomic_DNA"/>
</dbReference>
<evidence type="ECO:0000259" key="3">
    <source>
        <dbReference type="PROSITE" id="PS51186"/>
    </source>
</evidence>
<dbReference type="Pfam" id="PF00583">
    <property type="entry name" value="Acetyltransf_1"/>
    <property type="match status" value="1"/>
</dbReference>
<dbReference type="AlphaFoldDB" id="A0A0F0GYF6"/>
<feature type="domain" description="N-acetyltransferase" evidence="3">
    <location>
        <begin position="1"/>
        <end position="140"/>
    </location>
</feature>
<dbReference type="InterPro" id="IPR000182">
    <property type="entry name" value="GNAT_dom"/>
</dbReference>
<dbReference type="InterPro" id="IPR050832">
    <property type="entry name" value="Bact_Acetyltransf"/>
</dbReference>
<dbReference type="PROSITE" id="PS51186">
    <property type="entry name" value="GNAT"/>
    <property type="match status" value="1"/>
</dbReference>
<evidence type="ECO:0000256" key="1">
    <source>
        <dbReference type="ARBA" id="ARBA00022679"/>
    </source>
</evidence>
<protein>
    <recommendedName>
        <fullName evidence="3">N-acetyltransferase domain-containing protein</fullName>
    </recommendedName>
</protein>
<proteinExistence type="predicted"/>
<sequence>MRIHRLTAEDHELLDAAVRKFRGVEVRDHTPFLTDPATIALLALGDHKVLGWVWGLRQRHVCGYSQVQLYEIGVDQTARRRGIGRALLTAFRDQAVSEGHRKMWLFTDEDNHAAKALYEAAGGQPSPHDDAGYWWQLDDPCGTSR</sequence>
<keyword evidence="2" id="KW-0012">Acyltransferase</keyword>
<dbReference type="GO" id="GO:0016747">
    <property type="term" value="F:acyltransferase activity, transferring groups other than amino-acyl groups"/>
    <property type="evidence" value="ECO:0007669"/>
    <property type="project" value="InterPro"/>
</dbReference>
<dbReference type="InterPro" id="IPR016181">
    <property type="entry name" value="Acyl_CoA_acyltransferase"/>
</dbReference>
<evidence type="ECO:0000313" key="5">
    <source>
        <dbReference type="Proteomes" id="UP000033393"/>
    </source>
</evidence>
<dbReference type="Gene3D" id="3.40.630.30">
    <property type="match status" value="1"/>
</dbReference>
<dbReference type="CDD" id="cd04301">
    <property type="entry name" value="NAT_SF"/>
    <property type="match status" value="1"/>
</dbReference>
<dbReference type="OrthoDB" id="4774939at2"/>
<gene>
    <name evidence="4" type="ORF">UK23_17190</name>
</gene>
<dbReference type="PATRIC" id="fig|68170.10.peg.4292"/>
<organism evidence="4 5">
    <name type="scientific">Lentzea aerocolonigenes</name>
    <name type="common">Lechevalieria aerocolonigenes</name>
    <name type="synonym">Saccharothrix aerocolonigenes</name>
    <dbReference type="NCBI Taxonomy" id="68170"/>
    <lineage>
        <taxon>Bacteria</taxon>
        <taxon>Bacillati</taxon>
        <taxon>Actinomycetota</taxon>
        <taxon>Actinomycetes</taxon>
        <taxon>Pseudonocardiales</taxon>
        <taxon>Pseudonocardiaceae</taxon>
        <taxon>Lentzea</taxon>
    </lineage>
</organism>
<dbReference type="PANTHER" id="PTHR43877">
    <property type="entry name" value="AMINOALKYLPHOSPHONATE N-ACETYLTRANSFERASE-RELATED-RELATED"/>
    <property type="match status" value="1"/>
</dbReference>
<keyword evidence="1" id="KW-0808">Transferase</keyword>
<keyword evidence="5" id="KW-1185">Reference proteome</keyword>
<evidence type="ECO:0000256" key="2">
    <source>
        <dbReference type="ARBA" id="ARBA00023315"/>
    </source>
</evidence>
<comment type="caution">
    <text evidence="4">The sequence shown here is derived from an EMBL/GenBank/DDBJ whole genome shotgun (WGS) entry which is preliminary data.</text>
</comment>